<accession>A0AAU8HY68</accession>
<name>A0AAU8HY68_9CAUD</name>
<proteinExistence type="predicted"/>
<evidence type="ECO:0000313" key="1">
    <source>
        <dbReference type="EMBL" id="XCI77392.1"/>
    </source>
</evidence>
<dbReference type="EMBL" id="PP429226">
    <property type="protein sequence ID" value="XCI77392.1"/>
    <property type="molecule type" value="Genomic_DNA"/>
</dbReference>
<gene>
    <name evidence="1" type="ORF">LDCGVIBL_CDS0034</name>
</gene>
<reference evidence="1" key="1">
    <citation type="submission" date="2024-03" db="EMBL/GenBank/DDBJ databases">
        <authorList>
            <person name="Chantapakul B."/>
            <person name="Wang S."/>
        </authorList>
    </citation>
    <scope>NUCLEOTIDE SEQUENCE</scope>
</reference>
<sequence length="123" mass="14719">MNLMKFRNRFYGNYYEPDNIGPSPDGPKTKPWIDVANATLEEAKLYVERLEEWENYIKAVDAYKVRMDTVEKEAYARFDEDVEELFKGIVKEDQAKRLVRYFDQFEYMSEKLEAVENLHDCLI</sequence>
<organism evidence="1">
    <name type="scientific">Rhizobium phage LG08</name>
    <dbReference type="NCBI Taxonomy" id="3129229"/>
    <lineage>
        <taxon>Viruses</taxon>
        <taxon>Duplodnaviria</taxon>
        <taxon>Heunggongvirae</taxon>
        <taxon>Uroviricota</taxon>
        <taxon>Caudoviricetes</taxon>
    </lineage>
</organism>
<protein>
    <submittedName>
        <fullName evidence="1">Uncharacterized protein</fullName>
    </submittedName>
</protein>